<dbReference type="RefSeq" id="WP_130095014.1">
    <property type="nucleotide sequence ID" value="NZ_SETE01000009.1"/>
</dbReference>
<keyword evidence="2" id="KW-1185">Reference proteome</keyword>
<dbReference type="AlphaFoldDB" id="A0A4Q4KF43"/>
<name>A0A4Q4KF43_9FLAO</name>
<sequence>MLINKYIQDLKNLPEPRKTFMEIMKVNRSEVHMANLLAYFFRSEENHKLGKIFVEALLMTNSYSLDLNENESKSILFKRKRKLIKDSEGQFVFQDAIEEQILENENEIQEFVKLLTRVYVKTEDPTSTTDKKQKRIDFVLTTNECVICIEFKINHELNNPLETYQKHIVEIEKKFQEEHNLKRDLIFVVLTPFKKPPSISVQRFIDRDDGKANVFSQVILSHFFKNLTNKIPKEYFKENTNNYSSQYLTDLIQTINNREINFKRNEILKSLEIHINNSNLNSVFHSNKGFVEIKTAKCNFKIRFFDNQHFQIERWSADNKRLETYNPIDLSAPNIFELTLKNLNEIESF</sequence>
<dbReference type="Pfam" id="PF14281">
    <property type="entry name" value="PDDEXK_4"/>
    <property type="match status" value="1"/>
</dbReference>
<evidence type="ECO:0000313" key="2">
    <source>
        <dbReference type="Proteomes" id="UP000293952"/>
    </source>
</evidence>
<protein>
    <recommendedName>
        <fullName evidence="3">PD-(D/E)XK nuclease family protein</fullName>
    </recommendedName>
</protein>
<accession>A0A4Q4KF43</accession>
<proteinExistence type="predicted"/>
<dbReference type="Proteomes" id="UP000293952">
    <property type="component" value="Unassembled WGS sequence"/>
</dbReference>
<comment type="caution">
    <text evidence="1">The sequence shown here is derived from an EMBL/GenBank/DDBJ whole genome shotgun (WGS) entry which is preliminary data.</text>
</comment>
<evidence type="ECO:0008006" key="3">
    <source>
        <dbReference type="Google" id="ProtNLM"/>
    </source>
</evidence>
<dbReference type="EMBL" id="SETE01000009">
    <property type="protein sequence ID" value="RYM31328.1"/>
    <property type="molecule type" value="Genomic_DNA"/>
</dbReference>
<gene>
    <name evidence="1" type="ORF">ERX46_16735</name>
</gene>
<dbReference type="OrthoDB" id="1099676at2"/>
<organism evidence="1 2">
    <name type="scientific">Brumimicrobium glaciale</name>
    <dbReference type="NCBI Taxonomy" id="200475"/>
    <lineage>
        <taxon>Bacteria</taxon>
        <taxon>Pseudomonadati</taxon>
        <taxon>Bacteroidota</taxon>
        <taxon>Flavobacteriia</taxon>
        <taxon>Flavobacteriales</taxon>
        <taxon>Crocinitomicaceae</taxon>
        <taxon>Brumimicrobium</taxon>
    </lineage>
</organism>
<reference evidence="1 2" key="1">
    <citation type="submission" date="2019-02" db="EMBL/GenBank/DDBJ databases">
        <title>Genome sequence of the sea-ice species Brumimicrobium glaciale.</title>
        <authorList>
            <person name="Bowman J.P."/>
        </authorList>
    </citation>
    <scope>NUCLEOTIDE SEQUENCE [LARGE SCALE GENOMIC DNA]</scope>
    <source>
        <strain evidence="1 2">IC156</strain>
    </source>
</reference>
<dbReference type="InterPro" id="IPR029470">
    <property type="entry name" value="PDDEXK_4"/>
</dbReference>
<evidence type="ECO:0000313" key="1">
    <source>
        <dbReference type="EMBL" id="RYM31328.1"/>
    </source>
</evidence>